<accession>A0A4P9C8X3</accession>
<dbReference type="GO" id="GO:0016787">
    <property type="term" value="F:hydrolase activity"/>
    <property type="evidence" value="ECO:0007669"/>
    <property type="project" value="UniProtKB-KW"/>
</dbReference>
<keyword evidence="3 6" id="KW-0378">Hydrolase</keyword>
<dbReference type="CDD" id="cd07721">
    <property type="entry name" value="yflN-like_MBL-fold"/>
    <property type="match status" value="1"/>
</dbReference>
<comment type="cofactor">
    <cofactor evidence="1">
        <name>Zn(2+)</name>
        <dbReference type="ChEBI" id="CHEBI:29105"/>
    </cofactor>
</comment>
<dbReference type="EMBL" id="CP029487">
    <property type="protein sequence ID" value="QCT72038.1"/>
    <property type="molecule type" value="Genomic_DNA"/>
</dbReference>
<dbReference type="Proteomes" id="UP000218387">
    <property type="component" value="Chromosome"/>
</dbReference>
<dbReference type="Pfam" id="PF00753">
    <property type="entry name" value="Lactamase_B"/>
    <property type="match status" value="1"/>
</dbReference>
<dbReference type="InterPro" id="IPR051453">
    <property type="entry name" value="MBL_Glyoxalase_II"/>
</dbReference>
<dbReference type="InterPro" id="IPR001279">
    <property type="entry name" value="Metallo-B-lactamas"/>
</dbReference>
<evidence type="ECO:0000256" key="2">
    <source>
        <dbReference type="ARBA" id="ARBA00022723"/>
    </source>
</evidence>
<name>A0A4P9C8X3_EUBML</name>
<proteinExistence type="predicted"/>
<sequence>MNLLYACSDRLSRQNKRLRSTEGVMEMRRWTTSGGIVIERLNTLRCNCYVIQYSDAVYLVDTSVVTERQSIERQLKRLGISGLDGIILTHVHTDHVGNAAYFQKKFNCLVYVHAHERTALRDGCCPLPQGTLPFTRKIVSVAGALGVWTCFEPCRNVMAVENGQCIGPGICVLHTPGHTKGSMSLILNEDIALVGDAIIHRSKRIYPPFANDEVQVKNSLQKLLETNCQQFLPGHGAAAGREDILSALL</sequence>
<evidence type="ECO:0000313" key="6">
    <source>
        <dbReference type="EMBL" id="QCT72038.1"/>
    </source>
</evidence>
<gene>
    <name evidence="6" type="ORF">CPZ25_012105</name>
</gene>
<dbReference type="KEGG" id="emt:CPZ25_012105"/>
<dbReference type="SMART" id="SM00849">
    <property type="entry name" value="Lactamase_B"/>
    <property type="match status" value="1"/>
</dbReference>
<organism evidence="6 7">
    <name type="scientific">Eubacterium maltosivorans</name>
    <dbReference type="NCBI Taxonomy" id="2041044"/>
    <lineage>
        <taxon>Bacteria</taxon>
        <taxon>Bacillati</taxon>
        <taxon>Bacillota</taxon>
        <taxon>Clostridia</taxon>
        <taxon>Eubacteriales</taxon>
        <taxon>Eubacteriaceae</taxon>
        <taxon>Eubacterium</taxon>
    </lineage>
</organism>
<evidence type="ECO:0000256" key="4">
    <source>
        <dbReference type="ARBA" id="ARBA00022833"/>
    </source>
</evidence>
<dbReference type="Gene3D" id="3.60.15.10">
    <property type="entry name" value="Ribonuclease Z/Hydroxyacylglutathione hydrolase-like"/>
    <property type="match status" value="1"/>
</dbReference>
<evidence type="ECO:0000256" key="1">
    <source>
        <dbReference type="ARBA" id="ARBA00001947"/>
    </source>
</evidence>
<keyword evidence="7" id="KW-1185">Reference proteome</keyword>
<dbReference type="PANTHER" id="PTHR46233">
    <property type="entry name" value="HYDROXYACYLGLUTATHIONE HYDROLASE GLOC"/>
    <property type="match status" value="1"/>
</dbReference>
<keyword evidence="4" id="KW-0862">Zinc</keyword>
<dbReference type="SUPFAM" id="SSF56281">
    <property type="entry name" value="Metallo-hydrolase/oxidoreductase"/>
    <property type="match status" value="1"/>
</dbReference>
<evidence type="ECO:0000256" key="3">
    <source>
        <dbReference type="ARBA" id="ARBA00022801"/>
    </source>
</evidence>
<reference evidence="6 7" key="1">
    <citation type="submission" date="2018-05" db="EMBL/GenBank/DDBJ databases">
        <title>Genome comparison of Eubacterium sp.</title>
        <authorList>
            <person name="Feng Y."/>
            <person name="Sanchez-Andrea I."/>
            <person name="Stams A.J.M."/>
            <person name="De Vos W.M."/>
        </authorList>
    </citation>
    <scope>NUCLEOTIDE SEQUENCE [LARGE SCALE GENOMIC DNA]</scope>
    <source>
        <strain evidence="6 7">YI</strain>
    </source>
</reference>
<evidence type="ECO:0000259" key="5">
    <source>
        <dbReference type="SMART" id="SM00849"/>
    </source>
</evidence>
<keyword evidence="2" id="KW-0479">Metal-binding</keyword>
<evidence type="ECO:0000313" key="7">
    <source>
        <dbReference type="Proteomes" id="UP000218387"/>
    </source>
</evidence>
<dbReference type="InterPro" id="IPR036866">
    <property type="entry name" value="RibonucZ/Hydroxyglut_hydro"/>
</dbReference>
<protein>
    <submittedName>
        <fullName evidence="6">MBL fold metallo-hydrolase</fullName>
    </submittedName>
</protein>
<dbReference type="GO" id="GO:0046872">
    <property type="term" value="F:metal ion binding"/>
    <property type="evidence" value="ECO:0007669"/>
    <property type="project" value="UniProtKB-KW"/>
</dbReference>
<dbReference type="AlphaFoldDB" id="A0A4P9C8X3"/>
<dbReference type="PANTHER" id="PTHR46233:SF3">
    <property type="entry name" value="HYDROXYACYLGLUTATHIONE HYDROLASE GLOC"/>
    <property type="match status" value="1"/>
</dbReference>
<feature type="domain" description="Metallo-beta-lactamase" evidence="5">
    <location>
        <begin position="45"/>
        <end position="235"/>
    </location>
</feature>